<protein>
    <submittedName>
        <fullName evidence="5">AcrR family transcriptional regulator</fullName>
    </submittedName>
</protein>
<evidence type="ECO:0000256" key="1">
    <source>
        <dbReference type="ARBA" id="ARBA00023054"/>
    </source>
</evidence>
<dbReference type="InterPro" id="IPR023772">
    <property type="entry name" value="DNA-bd_HTH_TetR-type_CS"/>
</dbReference>
<name>A0ABV2J466_9HYPH</name>
<dbReference type="PROSITE" id="PS50977">
    <property type="entry name" value="HTH_TETR_2"/>
    <property type="match status" value="1"/>
</dbReference>
<evidence type="ECO:0000256" key="2">
    <source>
        <dbReference type="ARBA" id="ARBA00023125"/>
    </source>
</evidence>
<dbReference type="PANTHER" id="PTHR30055">
    <property type="entry name" value="HTH-TYPE TRANSCRIPTIONAL REGULATOR RUTR"/>
    <property type="match status" value="1"/>
</dbReference>
<dbReference type="RefSeq" id="WP_354557885.1">
    <property type="nucleotide sequence ID" value="NZ_JBEPMB010000007.1"/>
</dbReference>
<dbReference type="InterPro" id="IPR001647">
    <property type="entry name" value="HTH_TetR"/>
</dbReference>
<dbReference type="Gene3D" id="1.10.357.10">
    <property type="entry name" value="Tetracycline Repressor, domain 2"/>
    <property type="match status" value="1"/>
</dbReference>
<dbReference type="InterPro" id="IPR050109">
    <property type="entry name" value="HTH-type_TetR-like_transc_reg"/>
</dbReference>
<accession>A0ABV2J466</accession>
<proteinExistence type="predicted"/>
<dbReference type="PRINTS" id="PR00455">
    <property type="entry name" value="HTHTETR"/>
</dbReference>
<dbReference type="SUPFAM" id="SSF46689">
    <property type="entry name" value="Homeodomain-like"/>
    <property type="match status" value="1"/>
</dbReference>
<organism evidence="5 6">
    <name type="scientific">Rhizobium aquaticum</name>
    <dbReference type="NCBI Taxonomy" id="1549636"/>
    <lineage>
        <taxon>Bacteria</taxon>
        <taxon>Pseudomonadati</taxon>
        <taxon>Pseudomonadota</taxon>
        <taxon>Alphaproteobacteria</taxon>
        <taxon>Hyphomicrobiales</taxon>
        <taxon>Rhizobiaceae</taxon>
        <taxon>Rhizobium/Agrobacterium group</taxon>
        <taxon>Rhizobium</taxon>
    </lineage>
</organism>
<dbReference type="InterPro" id="IPR009057">
    <property type="entry name" value="Homeodomain-like_sf"/>
</dbReference>
<dbReference type="EMBL" id="JBEPMB010000007">
    <property type="protein sequence ID" value="MET3615408.1"/>
    <property type="molecule type" value="Genomic_DNA"/>
</dbReference>
<evidence type="ECO:0000259" key="4">
    <source>
        <dbReference type="PROSITE" id="PS50977"/>
    </source>
</evidence>
<evidence type="ECO:0000313" key="6">
    <source>
        <dbReference type="Proteomes" id="UP001549047"/>
    </source>
</evidence>
<feature type="domain" description="HTH tetR-type" evidence="4">
    <location>
        <begin position="13"/>
        <end position="73"/>
    </location>
</feature>
<keyword evidence="6" id="KW-1185">Reference proteome</keyword>
<evidence type="ECO:0000256" key="3">
    <source>
        <dbReference type="PROSITE-ProRule" id="PRU00335"/>
    </source>
</evidence>
<evidence type="ECO:0000313" key="5">
    <source>
        <dbReference type="EMBL" id="MET3615408.1"/>
    </source>
</evidence>
<comment type="caution">
    <text evidence="5">The sequence shown here is derived from an EMBL/GenBank/DDBJ whole genome shotgun (WGS) entry which is preliminary data.</text>
</comment>
<dbReference type="Pfam" id="PF00440">
    <property type="entry name" value="TetR_N"/>
    <property type="match status" value="1"/>
</dbReference>
<dbReference type="PANTHER" id="PTHR30055:SF183">
    <property type="entry name" value="NUCLEOID OCCLUSION FACTOR SLMA"/>
    <property type="match status" value="1"/>
</dbReference>
<dbReference type="PROSITE" id="PS01081">
    <property type="entry name" value="HTH_TETR_1"/>
    <property type="match status" value="1"/>
</dbReference>
<keyword evidence="1" id="KW-0175">Coiled coil</keyword>
<dbReference type="Proteomes" id="UP001549047">
    <property type="component" value="Unassembled WGS sequence"/>
</dbReference>
<feature type="DNA-binding region" description="H-T-H motif" evidence="3">
    <location>
        <begin position="36"/>
        <end position="55"/>
    </location>
</feature>
<reference evidence="5 6" key="1">
    <citation type="submission" date="2024-06" db="EMBL/GenBank/DDBJ databases">
        <title>Genomic Encyclopedia of Type Strains, Phase IV (KMG-IV): sequencing the most valuable type-strain genomes for metagenomic binning, comparative biology and taxonomic classification.</title>
        <authorList>
            <person name="Goeker M."/>
        </authorList>
    </citation>
    <scope>NUCLEOTIDE SEQUENCE [LARGE SCALE GENOMIC DNA]</scope>
    <source>
        <strain evidence="5 6">DSM 29780</strain>
    </source>
</reference>
<keyword evidence="2 3" id="KW-0238">DNA-binding</keyword>
<sequence>MKPAGRPRTKPAPERREDIMEAAEAVFLARGFDDATIEDIAKGAGISKGAFYLHFATKIEVAEALRARFVDRLLKTVRDAVDVAPQWDFRGRLQIWAKSCAAGYLAAAAEHRLAFSAAPPPKDGLTNNILIDDLRALLLAGKSAGAWRLDDPVLAAIFLFNALHGAIGITELETDSLARVALLDALSRHFLRAVGIAP</sequence>
<gene>
    <name evidence="5" type="ORF">ABID16_003752</name>
</gene>